<dbReference type="AlphaFoldDB" id="A0A544TN71"/>
<evidence type="ECO:0000256" key="1">
    <source>
        <dbReference type="SAM" id="MobiDB-lite"/>
    </source>
</evidence>
<evidence type="ECO:0000313" key="4">
    <source>
        <dbReference type="Proteomes" id="UP000316626"/>
    </source>
</evidence>
<sequence>MKYLALVLLTIGLLAGCNNPTSSAPSYEEMKKMMIDALQTEEGKKSIRKLLDDPEFQGLLVIDSEQVKKSVEQTMLSKDAEEFWKEVYQDPKFSETMAKSMLKQQEELMKSLMKDPTYLKDLESFFGSADMKKELGKILQSSDMRKEMEKVVEETIQSPLLQTKWQKLVEEAGSGSQKGGGGGESSDKGSESSQDKEKQDETQK</sequence>
<dbReference type="OrthoDB" id="2375836at2"/>
<dbReference type="NCBIfam" id="NF040801">
    <property type="entry name" value="spore_GerD"/>
    <property type="match status" value="1"/>
</dbReference>
<comment type="caution">
    <text evidence="3">The sequence shown here is derived from an EMBL/GenBank/DDBJ whole genome shotgun (WGS) entry which is preliminary data.</text>
</comment>
<dbReference type="EMBL" id="VDGI01000018">
    <property type="protein sequence ID" value="TQR18896.1"/>
    <property type="molecule type" value="Genomic_DNA"/>
</dbReference>
<feature type="compositionally biased region" description="Basic and acidic residues" evidence="1">
    <location>
        <begin position="185"/>
        <end position="204"/>
    </location>
</feature>
<dbReference type="Pfam" id="PF17898">
    <property type="entry name" value="GerD"/>
    <property type="match status" value="1"/>
</dbReference>
<reference evidence="3 4" key="1">
    <citation type="submission" date="2019-06" db="EMBL/GenBank/DDBJ databases">
        <title>Psychrobacillus vulpis sp. nov., a new species isolated from feces of a red fox that inhabits in The Tablas de Daimiel Natural Park, Albacete, Spain.</title>
        <authorList>
            <person name="Rodriguez M."/>
            <person name="Reina J.C."/>
            <person name="Bejar V."/>
            <person name="Llamas I."/>
        </authorList>
    </citation>
    <scope>NUCLEOTIDE SEQUENCE [LARGE SCALE GENOMIC DNA]</scope>
    <source>
        <strain evidence="3 4">Z8</strain>
    </source>
</reference>
<proteinExistence type="predicted"/>
<feature type="region of interest" description="Disordered" evidence="1">
    <location>
        <begin position="167"/>
        <end position="204"/>
    </location>
</feature>
<dbReference type="InterPro" id="IPR041262">
    <property type="entry name" value="GerD_central"/>
</dbReference>
<name>A0A544TN71_9BACI</name>
<evidence type="ECO:0000313" key="3">
    <source>
        <dbReference type="EMBL" id="TQR18896.1"/>
    </source>
</evidence>
<accession>A0A544TN71</accession>
<protein>
    <submittedName>
        <fullName evidence="3">Spore gernimation protein</fullName>
    </submittedName>
</protein>
<gene>
    <name evidence="3" type="ORF">FG384_14905</name>
</gene>
<dbReference type="PROSITE" id="PS51257">
    <property type="entry name" value="PROKAR_LIPOPROTEIN"/>
    <property type="match status" value="1"/>
</dbReference>
<organism evidence="3 4">
    <name type="scientific">Psychrobacillus vulpis</name>
    <dbReference type="NCBI Taxonomy" id="2325572"/>
    <lineage>
        <taxon>Bacteria</taxon>
        <taxon>Bacillati</taxon>
        <taxon>Bacillota</taxon>
        <taxon>Bacilli</taxon>
        <taxon>Bacillales</taxon>
        <taxon>Bacillaceae</taxon>
        <taxon>Psychrobacillus</taxon>
    </lineage>
</organism>
<dbReference type="Proteomes" id="UP000316626">
    <property type="component" value="Unassembled WGS sequence"/>
</dbReference>
<feature type="domain" description="Spore germination GerD central core" evidence="2">
    <location>
        <begin position="60"/>
        <end position="172"/>
    </location>
</feature>
<keyword evidence="4" id="KW-1185">Reference proteome</keyword>
<evidence type="ECO:0000259" key="2">
    <source>
        <dbReference type="Pfam" id="PF17898"/>
    </source>
</evidence>